<organism evidence="2 3">
    <name type="scientific">Candidatus Sungiibacteriota bacterium</name>
    <dbReference type="NCBI Taxonomy" id="2750080"/>
    <lineage>
        <taxon>Bacteria</taxon>
        <taxon>Candidatus Sungiibacteriota</taxon>
    </lineage>
</organism>
<evidence type="ECO:0000259" key="1">
    <source>
        <dbReference type="Pfam" id="PF01909"/>
    </source>
</evidence>
<dbReference type="EMBL" id="CP066690">
    <property type="protein sequence ID" value="QQG45115.1"/>
    <property type="molecule type" value="Genomic_DNA"/>
</dbReference>
<sequence length="234" mass="27419">MPRYEYQPYIGKPKEERREMASASGWVERKRFLFSSHPELKERLAGLQEIVRDFQKQYPELISLSIYGSLIKGYATPESDIDGVIILDEEVQRELQKKNPQYSPFSMSNFYKALKEKLSLTYAQMSIQLSLIDKKDLLLFVQRGDIPRELFFLSIGGRKISQYRKVILDQLEAMGEQGEETWRNFGLSLLKWEWGSYNWGSGGNREMGEKRKKLYPWTIAEAKKYFLHGGDDLH</sequence>
<protein>
    <submittedName>
        <fullName evidence="2">Nucleotidyltransferase domain-containing protein</fullName>
    </submittedName>
</protein>
<dbReference type="InterPro" id="IPR002934">
    <property type="entry name" value="Polymerase_NTP_transf_dom"/>
</dbReference>
<name>A0A7T5UQH7_9BACT</name>
<evidence type="ECO:0000313" key="2">
    <source>
        <dbReference type="EMBL" id="QQG45115.1"/>
    </source>
</evidence>
<dbReference type="AlphaFoldDB" id="A0A7T5UQH7"/>
<reference evidence="2 3" key="1">
    <citation type="submission" date="2020-07" db="EMBL/GenBank/DDBJ databases">
        <title>Huge and variable diversity of episymbiotic CPR bacteria and DPANN archaea in groundwater ecosystems.</title>
        <authorList>
            <person name="He C.Y."/>
            <person name="Keren R."/>
            <person name="Whittaker M."/>
            <person name="Farag I.F."/>
            <person name="Doudna J."/>
            <person name="Cate J.H.D."/>
            <person name="Banfield J.F."/>
        </authorList>
    </citation>
    <scope>NUCLEOTIDE SEQUENCE [LARGE SCALE GENOMIC DNA]</scope>
    <source>
        <strain evidence="2">NC_groundwater_541_Ag_S-0.1um_46_50</strain>
    </source>
</reference>
<accession>A0A7T5UQH7</accession>
<dbReference type="SUPFAM" id="SSF81301">
    <property type="entry name" value="Nucleotidyltransferase"/>
    <property type="match status" value="1"/>
</dbReference>
<feature type="domain" description="Polymerase nucleotidyl transferase" evidence="1">
    <location>
        <begin position="48"/>
        <end position="105"/>
    </location>
</feature>
<evidence type="ECO:0000313" key="3">
    <source>
        <dbReference type="Proteomes" id="UP000595618"/>
    </source>
</evidence>
<dbReference type="InterPro" id="IPR043519">
    <property type="entry name" value="NT_sf"/>
</dbReference>
<dbReference type="Pfam" id="PF01909">
    <property type="entry name" value="NTP_transf_2"/>
    <property type="match status" value="1"/>
</dbReference>
<gene>
    <name evidence="2" type="ORF">HYW89_03910</name>
</gene>
<dbReference type="GO" id="GO:0016779">
    <property type="term" value="F:nucleotidyltransferase activity"/>
    <property type="evidence" value="ECO:0007669"/>
    <property type="project" value="InterPro"/>
</dbReference>
<dbReference type="Gene3D" id="3.30.460.10">
    <property type="entry name" value="Beta Polymerase, domain 2"/>
    <property type="match status" value="1"/>
</dbReference>
<proteinExistence type="predicted"/>
<dbReference type="Proteomes" id="UP000595618">
    <property type="component" value="Chromosome"/>
</dbReference>
<dbReference type="CDD" id="cd05403">
    <property type="entry name" value="NT_KNTase_like"/>
    <property type="match status" value="1"/>
</dbReference>
<keyword evidence="2" id="KW-0808">Transferase</keyword>